<feature type="transmembrane region" description="Helical" evidence="1">
    <location>
        <begin position="6"/>
        <end position="30"/>
    </location>
</feature>
<dbReference type="OrthoDB" id="4753036at2"/>
<dbReference type="Pfam" id="PF11139">
    <property type="entry name" value="SfLAP"/>
    <property type="match status" value="1"/>
</dbReference>
<proteinExistence type="predicted"/>
<accession>A0A1H6Z3E6</accession>
<name>A0A1H6Z3E6_9MICO</name>
<dbReference type="InterPro" id="IPR021315">
    <property type="entry name" value="Gap/Sap"/>
</dbReference>
<dbReference type="STRING" id="1043493.SAMN05421637_1953"/>
<keyword evidence="1" id="KW-0812">Transmembrane</keyword>
<dbReference type="Proteomes" id="UP000183315">
    <property type="component" value="Unassembled WGS sequence"/>
</dbReference>
<feature type="transmembrane region" description="Helical" evidence="1">
    <location>
        <begin position="42"/>
        <end position="64"/>
    </location>
</feature>
<dbReference type="RefSeq" id="WP_042214306.1">
    <property type="nucleotide sequence ID" value="NZ_BBLU01000006.1"/>
</dbReference>
<keyword evidence="3" id="KW-1185">Reference proteome</keyword>
<evidence type="ECO:0000313" key="2">
    <source>
        <dbReference type="EMBL" id="SEJ48113.1"/>
    </source>
</evidence>
<feature type="transmembrane region" description="Helical" evidence="1">
    <location>
        <begin position="70"/>
        <end position="90"/>
    </location>
</feature>
<feature type="transmembrane region" description="Helical" evidence="1">
    <location>
        <begin position="194"/>
        <end position="215"/>
    </location>
</feature>
<protein>
    <submittedName>
        <fullName evidence="2">Sap, sulfolipid-1-addressing protein</fullName>
    </submittedName>
</protein>
<dbReference type="AlphaFoldDB" id="A0A1H6Z3E6"/>
<keyword evidence="1" id="KW-1133">Transmembrane helix</keyword>
<reference evidence="3" key="1">
    <citation type="submission" date="2016-10" db="EMBL/GenBank/DDBJ databases">
        <authorList>
            <person name="Varghese N."/>
        </authorList>
    </citation>
    <scope>NUCLEOTIDE SEQUENCE [LARGE SCALE GENOMIC DNA]</scope>
    <source>
        <strain evidence="3">DSM 24868</strain>
    </source>
</reference>
<gene>
    <name evidence="2" type="ORF">SAMN05421637_1953</name>
</gene>
<evidence type="ECO:0000313" key="3">
    <source>
        <dbReference type="Proteomes" id="UP000183315"/>
    </source>
</evidence>
<sequence>MGAVIGGVLPLAVGVAISPIPIIAAILMLLSPQARVTGVGFLLGWVLGILVATTAFIALSGSYTEGTGESVAAVGIAQLTLGALLLLLAARSWRARPAAGEEAPLPSWMGAIDRFTLPRALAFGFLMSGVNPKNLLLCASAGISIGAGATDTMPTGTTAVALVVFTVLAASTVAVPVIAYLAAAERMRGPLDTLRAWLAANNALIMAVLLLVLGVEMLGKGLGQL</sequence>
<organism evidence="2 3">
    <name type="scientific">Demequina mangrovi</name>
    <dbReference type="NCBI Taxonomy" id="1043493"/>
    <lineage>
        <taxon>Bacteria</taxon>
        <taxon>Bacillati</taxon>
        <taxon>Actinomycetota</taxon>
        <taxon>Actinomycetes</taxon>
        <taxon>Micrococcales</taxon>
        <taxon>Demequinaceae</taxon>
        <taxon>Demequina</taxon>
    </lineage>
</organism>
<dbReference type="eggNOG" id="COG1280">
    <property type="taxonomic scope" value="Bacteria"/>
</dbReference>
<keyword evidence="1" id="KW-0472">Membrane</keyword>
<feature type="transmembrane region" description="Helical" evidence="1">
    <location>
        <begin position="159"/>
        <end position="182"/>
    </location>
</feature>
<evidence type="ECO:0000256" key="1">
    <source>
        <dbReference type="SAM" id="Phobius"/>
    </source>
</evidence>
<dbReference type="EMBL" id="FNZI01000004">
    <property type="protein sequence ID" value="SEJ48113.1"/>
    <property type="molecule type" value="Genomic_DNA"/>
</dbReference>